<protein>
    <submittedName>
        <fullName evidence="6">Leucine-rich repeat-containing protein 47-like</fullName>
    </submittedName>
</protein>
<dbReference type="RefSeq" id="XP_015188343.1">
    <property type="nucleotide sequence ID" value="XM_015332857.1"/>
</dbReference>
<dbReference type="InterPro" id="IPR003591">
    <property type="entry name" value="Leu-rich_rpt_typical-subtyp"/>
</dbReference>
<evidence type="ECO:0000259" key="4">
    <source>
        <dbReference type="SMART" id="SM00873"/>
    </source>
</evidence>
<accession>A0ABM1J7A5</accession>
<organism evidence="5 6">
    <name type="scientific">Polistes dominula</name>
    <name type="common">European paper wasp</name>
    <name type="synonym">Vespa dominula</name>
    <dbReference type="NCBI Taxonomy" id="743375"/>
    <lineage>
        <taxon>Eukaryota</taxon>
        <taxon>Metazoa</taxon>
        <taxon>Ecdysozoa</taxon>
        <taxon>Arthropoda</taxon>
        <taxon>Hexapoda</taxon>
        <taxon>Insecta</taxon>
        <taxon>Pterygota</taxon>
        <taxon>Neoptera</taxon>
        <taxon>Endopterygota</taxon>
        <taxon>Hymenoptera</taxon>
        <taxon>Apocrita</taxon>
        <taxon>Aculeata</taxon>
        <taxon>Vespoidea</taxon>
        <taxon>Vespidae</taxon>
        <taxon>Polistinae</taxon>
        <taxon>Polistini</taxon>
        <taxon>Polistes</taxon>
    </lineage>
</organism>
<dbReference type="Pfam" id="PF13855">
    <property type="entry name" value="LRR_8"/>
    <property type="match status" value="1"/>
</dbReference>
<dbReference type="InterPro" id="IPR005146">
    <property type="entry name" value="B3/B4_tRNA-bd"/>
</dbReference>
<dbReference type="PROSITE" id="PS51450">
    <property type="entry name" value="LRR"/>
    <property type="match status" value="2"/>
</dbReference>
<dbReference type="SMART" id="SM00369">
    <property type="entry name" value="LRR_TYP"/>
    <property type="match status" value="5"/>
</dbReference>
<dbReference type="Proteomes" id="UP000694924">
    <property type="component" value="Unplaced"/>
</dbReference>
<keyword evidence="1" id="KW-0433">Leucine-rich repeat</keyword>
<dbReference type="Pfam" id="PF00560">
    <property type="entry name" value="LRR_1"/>
    <property type="match status" value="1"/>
</dbReference>
<dbReference type="SMART" id="SM00873">
    <property type="entry name" value="B3_4"/>
    <property type="match status" value="1"/>
</dbReference>
<dbReference type="SMART" id="SM00364">
    <property type="entry name" value="LRR_BAC"/>
    <property type="match status" value="5"/>
</dbReference>
<dbReference type="InterPro" id="IPR055414">
    <property type="entry name" value="LRR_R13L4/SHOC2-like"/>
</dbReference>
<dbReference type="InterPro" id="IPR032675">
    <property type="entry name" value="LRR_dom_sf"/>
</dbReference>
<evidence type="ECO:0000256" key="1">
    <source>
        <dbReference type="ARBA" id="ARBA00022614"/>
    </source>
</evidence>
<reference evidence="6" key="1">
    <citation type="submission" date="2025-08" db="UniProtKB">
        <authorList>
            <consortium name="RefSeq"/>
        </authorList>
    </citation>
    <scope>IDENTIFICATION</scope>
    <source>
        <tissue evidence="6">Whole body</tissue>
    </source>
</reference>
<dbReference type="Pfam" id="PF23598">
    <property type="entry name" value="LRR_14"/>
    <property type="match status" value="1"/>
</dbReference>
<dbReference type="SUPFAM" id="SSF52058">
    <property type="entry name" value="L domain-like"/>
    <property type="match status" value="1"/>
</dbReference>
<dbReference type="Gene3D" id="3.80.10.10">
    <property type="entry name" value="Ribonuclease Inhibitor"/>
    <property type="match status" value="2"/>
</dbReference>
<proteinExistence type="predicted"/>
<evidence type="ECO:0000256" key="2">
    <source>
        <dbReference type="ARBA" id="ARBA00022737"/>
    </source>
</evidence>
<dbReference type="InterPro" id="IPR045060">
    <property type="entry name" value="Phe-tRNA-ligase_IIc_bsu"/>
</dbReference>
<sequence length="531" mass="59807">MAFDNSWDIIKQVADENKHELVLTGPSVSRLIAENGLDKTLFNLNNLNYLNITHTCLQEVPEEIGKLHNLATLVLHSNEIKKLPESIEKLTKLKFLHCSQNKLTSLPNAVGNLPQLSSINFGSNLLQSIPCQMKNIKLTTLDLSNNQLEVFPDVCYTELVHLSEIHVNKNLIKSISGEISRLQVLKVLNIADNQLTAVPGELADCHKLKELNLKNNSLTDKRLAKLVDQCHTKQVLEYVKLHCPKQNPSNNVTSKSKKGKKGNKLSESENAAAQVDALAHKLKVLKTSDSTLSIKITQHVKNVRPYITACIIRDLVFTPDTLKKFIQLQTKLHDGICEKRNAATIATHDLDQIVPGDLTYTAKPPMELEIQPLQRNKNYTGIELFQQLQKEADNLRKEKKRNVYSGIHKYLYLLEGKSLYPCLVDTKDQVISFPPICNSDLTKMLPTTKNMLVEVTSATSYQVCRNVLDEFLKELIISGIGSTPSDNENNQYHNLKIEQVKIVDTDGNLKVVYPSRADLNFKEENIIALRD</sequence>
<dbReference type="GeneID" id="107072708"/>
<evidence type="ECO:0000256" key="3">
    <source>
        <dbReference type="SAM" id="MobiDB-lite"/>
    </source>
</evidence>
<keyword evidence="2" id="KW-0677">Repeat</keyword>
<feature type="domain" description="B3/B4 tRNA-binding" evidence="4">
    <location>
        <begin position="303"/>
        <end position="479"/>
    </location>
</feature>
<evidence type="ECO:0000313" key="6">
    <source>
        <dbReference type="RefSeq" id="XP_015188343.1"/>
    </source>
</evidence>
<dbReference type="InterPro" id="IPR020825">
    <property type="entry name" value="Phe-tRNA_synthase-like_B3/B4"/>
</dbReference>
<dbReference type="PANTHER" id="PTHR10947">
    <property type="entry name" value="PHENYLALANYL-TRNA SYNTHETASE BETA CHAIN AND LEUCINE-RICH REPEAT-CONTAINING PROTEIN 47"/>
    <property type="match status" value="1"/>
</dbReference>
<gene>
    <name evidence="6" type="primary">LOC107072708</name>
</gene>
<dbReference type="PANTHER" id="PTHR10947:SF3">
    <property type="entry name" value="LEUCINE-RICH REPEAT-CONTAINING PROTEIN 47"/>
    <property type="match status" value="1"/>
</dbReference>
<evidence type="ECO:0000313" key="5">
    <source>
        <dbReference type="Proteomes" id="UP000694924"/>
    </source>
</evidence>
<dbReference type="Gene3D" id="3.50.40.10">
    <property type="entry name" value="Phenylalanyl-trna Synthetase, Chain B, domain 3"/>
    <property type="match status" value="1"/>
</dbReference>
<dbReference type="InterPro" id="IPR001611">
    <property type="entry name" value="Leu-rich_rpt"/>
</dbReference>
<name>A0ABM1J7A5_POLDO</name>
<feature type="region of interest" description="Disordered" evidence="3">
    <location>
        <begin position="247"/>
        <end position="268"/>
    </location>
</feature>
<keyword evidence="5" id="KW-1185">Reference proteome</keyword>